<dbReference type="UniPathway" id="UPA00068">
    <property type="reaction ID" value="UER00107"/>
</dbReference>
<dbReference type="Pfam" id="PF00696">
    <property type="entry name" value="AA_kinase"/>
    <property type="match status" value="1"/>
</dbReference>
<accession>A0A162EE95</accession>
<organism evidence="11 12">
    <name type="scientific">Alkalihalobacillus trypoxylicola</name>
    <dbReference type="NCBI Taxonomy" id="519424"/>
    <lineage>
        <taxon>Bacteria</taxon>
        <taxon>Bacillati</taxon>
        <taxon>Bacillota</taxon>
        <taxon>Bacilli</taxon>
        <taxon>Bacillales</taxon>
        <taxon>Bacillaceae</taxon>
        <taxon>Alkalihalobacillus</taxon>
    </lineage>
</organism>
<gene>
    <name evidence="9" type="primary">argB</name>
    <name evidence="11" type="ORF">AZF04_06300</name>
</gene>
<evidence type="ECO:0000256" key="7">
    <source>
        <dbReference type="ARBA" id="ARBA00022840"/>
    </source>
</evidence>
<keyword evidence="3 9" id="KW-0028">Amino-acid biosynthesis</keyword>
<protein>
    <recommendedName>
        <fullName evidence="9">Acetylglutamate kinase</fullName>
        <ecNumber evidence="9">2.7.2.8</ecNumber>
    </recommendedName>
    <alternativeName>
        <fullName evidence="9">N-acetyl-L-glutamate 5-phosphotransferase</fullName>
    </alternativeName>
    <alternativeName>
        <fullName evidence="9">NAG kinase</fullName>
        <shortName evidence="9">NAGK</shortName>
    </alternativeName>
</protein>
<feature type="site" description="Transition state stabilizer" evidence="9">
    <location>
        <position position="8"/>
    </location>
</feature>
<dbReference type="InterPro" id="IPR004662">
    <property type="entry name" value="AcgluKinase_fam"/>
</dbReference>
<comment type="catalytic activity">
    <reaction evidence="8 9">
        <text>N-acetyl-L-glutamate + ATP = N-acetyl-L-glutamyl 5-phosphate + ADP</text>
        <dbReference type="Rhea" id="RHEA:14629"/>
        <dbReference type="ChEBI" id="CHEBI:30616"/>
        <dbReference type="ChEBI" id="CHEBI:44337"/>
        <dbReference type="ChEBI" id="CHEBI:57936"/>
        <dbReference type="ChEBI" id="CHEBI:456216"/>
        <dbReference type="EC" id="2.7.2.8"/>
    </reaction>
</comment>
<dbReference type="PANTHER" id="PTHR23342">
    <property type="entry name" value="N-ACETYLGLUTAMATE SYNTHASE"/>
    <property type="match status" value="1"/>
</dbReference>
<comment type="pathway">
    <text evidence="1 9">Amino-acid biosynthesis; L-arginine biosynthesis; N(2)-acetyl-L-ornithine from L-glutamate: step 2/4.</text>
</comment>
<dbReference type="InterPro" id="IPR001048">
    <property type="entry name" value="Asp/Glu/Uridylate_kinase"/>
</dbReference>
<proteinExistence type="inferred from homology"/>
<comment type="function">
    <text evidence="9">Catalyzes the ATP-dependent phosphorylation of N-acetyl-L-glutamate.</text>
</comment>
<dbReference type="InterPro" id="IPR037528">
    <property type="entry name" value="ArgB"/>
</dbReference>
<dbReference type="CDD" id="cd04238">
    <property type="entry name" value="AAK_NAGK-like"/>
    <property type="match status" value="1"/>
</dbReference>
<dbReference type="PANTHER" id="PTHR23342:SF0">
    <property type="entry name" value="N-ACETYLGLUTAMATE SYNTHASE, MITOCHONDRIAL"/>
    <property type="match status" value="1"/>
</dbReference>
<dbReference type="GO" id="GO:0005737">
    <property type="term" value="C:cytoplasm"/>
    <property type="evidence" value="ECO:0007669"/>
    <property type="project" value="UniProtKB-SubCell"/>
</dbReference>
<dbReference type="FunFam" id="3.40.1160.10:FF:000004">
    <property type="entry name" value="Acetylglutamate kinase"/>
    <property type="match status" value="1"/>
</dbReference>
<evidence type="ECO:0000256" key="3">
    <source>
        <dbReference type="ARBA" id="ARBA00022605"/>
    </source>
</evidence>
<name>A0A162EE95_9BACI</name>
<keyword evidence="6 9" id="KW-0418">Kinase</keyword>
<reference evidence="11" key="1">
    <citation type="submission" date="2016-02" db="EMBL/GenBank/DDBJ databases">
        <title>Genome sequence of Bacillus trypoxylicola KCTC 13244(T).</title>
        <authorList>
            <person name="Jeong H."/>
            <person name="Park S.-H."/>
            <person name="Choi S.-K."/>
        </authorList>
    </citation>
    <scope>NUCLEOTIDE SEQUENCE [LARGE SCALE GENOMIC DNA]</scope>
    <source>
        <strain evidence="11">KCTC 13244</strain>
    </source>
</reference>
<feature type="binding site" evidence="9">
    <location>
        <begin position="41"/>
        <end position="42"/>
    </location>
    <ligand>
        <name>substrate</name>
    </ligand>
</feature>
<feature type="binding site" evidence="9">
    <location>
        <position position="156"/>
    </location>
    <ligand>
        <name>substrate</name>
    </ligand>
</feature>
<dbReference type="OrthoDB" id="9803155at2"/>
<feature type="site" description="Transition state stabilizer" evidence="9">
    <location>
        <position position="215"/>
    </location>
</feature>
<feature type="domain" description="Aspartate/glutamate/uridylate kinase" evidence="10">
    <location>
        <begin position="4"/>
        <end position="223"/>
    </location>
</feature>
<dbReference type="NCBIfam" id="TIGR00761">
    <property type="entry name" value="argB"/>
    <property type="match status" value="1"/>
</dbReference>
<evidence type="ECO:0000256" key="9">
    <source>
        <dbReference type="HAMAP-Rule" id="MF_00082"/>
    </source>
</evidence>
<dbReference type="Proteomes" id="UP000075806">
    <property type="component" value="Unassembled WGS sequence"/>
</dbReference>
<evidence type="ECO:0000259" key="10">
    <source>
        <dbReference type="Pfam" id="PF00696"/>
    </source>
</evidence>
<dbReference type="AlphaFoldDB" id="A0A162EE95"/>
<feature type="binding site" evidence="9">
    <location>
        <position position="63"/>
    </location>
    <ligand>
        <name>substrate</name>
    </ligand>
</feature>
<keyword evidence="12" id="KW-1185">Reference proteome</keyword>
<sequence>MSEVVVVKCGGSTISELTDTFFESIMSLKLAGKQPIIVHGGGPAINEMLTQLKIKTTFVEGLRKTTDAVLETAEMVLCGKMNKQLVRSLQEQGADSIGLSGSDGRLLVVKAIDEEKLGYVGEPVYVNSVLINELLQKSYIPVIAPIGIDDKGQHFNVNADSAAAAIASAMDAEELVFVTDVDGILKDNQLLDVVTSEEIEHYIQDGTIYGGMIPKVKAAIKSLTGPLNAVWIMNGKGSYLSQPNSKQLLYGTKIVKKQTVTNML</sequence>
<dbReference type="PIRSF" id="PIRSF000728">
    <property type="entry name" value="NAGK"/>
    <property type="match status" value="1"/>
</dbReference>
<dbReference type="EMBL" id="LTAO01000012">
    <property type="protein sequence ID" value="KYG32369.1"/>
    <property type="molecule type" value="Genomic_DNA"/>
</dbReference>
<dbReference type="InterPro" id="IPR036393">
    <property type="entry name" value="AceGlu_kinase-like_sf"/>
</dbReference>
<dbReference type="Gene3D" id="3.40.1160.10">
    <property type="entry name" value="Acetylglutamate kinase-like"/>
    <property type="match status" value="1"/>
</dbReference>
<dbReference type="GO" id="GO:0042450">
    <property type="term" value="P:L-arginine biosynthetic process via ornithine"/>
    <property type="evidence" value="ECO:0007669"/>
    <property type="project" value="UniProtKB-UniRule"/>
</dbReference>
<keyword evidence="4 9" id="KW-0808">Transferase</keyword>
<dbReference type="HAMAP" id="MF_00082">
    <property type="entry name" value="ArgB"/>
    <property type="match status" value="1"/>
</dbReference>
<evidence type="ECO:0000256" key="5">
    <source>
        <dbReference type="ARBA" id="ARBA00022741"/>
    </source>
</evidence>
<evidence type="ECO:0000313" key="12">
    <source>
        <dbReference type="Proteomes" id="UP000075806"/>
    </source>
</evidence>
<dbReference type="GO" id="GO:0003991">
    <property type="term" value="F:acetylglutamate kinase activity"/>
    <property type="evidence" value="ECO:0007669"/>
    <property type="project" value="UniProtKB-UniRule"/>
</dbReference>
<evidence type="ECO:0000256" key="1">
    <source>
        <dbReference type="ARBA" id="ARBA00004828"/>
    </source>
</evidence>
<keyword evidence="7 9" id="KW-0067">ATP-binding</keyword>
<comment type="subcellular location">
    <subcellularLocation>
        <location evidence="9">Cytoplasm</location>
    </subcellularLocation>
</comment>
<dbReference type="RefSeq" id="WP_061948637.1">
    <property type="nucleotide sequence ID" value="NZ_LTAO01000012.1"/>
</dbReference>
<evidence type="ECO:0000256" key="6">
    <source>
        <dbReference type="ARBA" id="ARBA00022777"/>
    </source>
</evidence>
<keyword evidence="9" id="KW-0963">Cytoplasm</keyword>
<comment type="similarity">
    <text evidence="9">Belongs to the acetylglutamate kinase family. ArgB subfamily.</text>
</comment>
<comment type="caution">
    <text evidence="11">The sequence shown here is derived from an EMBL/GenBank/DDBJ whole genome shotgun (WGS) entry which is preliminary data.</text>
</comment>
<evidence type="ECO:0000313" key="11">
    <source>
        <dbReference type="EMBL" id="KYG32369.1"/>
    </source>
</evidence>
<evidence type="ECO:0000256" key="2">
    <source>
        <dbReference type="ARBA" id="ARBA00022571"/>
    </source>
</evidence>
<dbReference type="EC" id="2.7.2.8" evidence="9"/>
<dbReference type="GO" id="GO:0005524">
    <property type="term" value="F:ATP binding"/>
    <property type="evidence" value="ECO:0007669"/>
    <property type="project" value="UniProtKB-UniRule"/>
</dbReference>
<evidence type="ECO:0000256" key="4">
    <source>
        <dbReference type="ARBA" id="ARBA00022679"/>
    </source>
</evidence>
<keyword evidence="5 9" id="KW-0547">Nucleotide-binding</keyword>
<evidence type="ECO:0000256" key="8">
    <source>
        <dbReference type="ARBA" id="ARBA00048141"/>
    </source>
</evidence>
<keyword evidence="2 9" id="KW-0055">Arginine biosynthesis</keyword>
<dbReference type="STRING" id="519424.AZF04_06300"/>
<dbReference type="SUPFAM" id="SSF53633">
    <property type="entry name" value="Carbamate kinase-like"/>
    <property type="match status" value="1"/>
</dbReference>